<feature type="compositionally biased region" description="Pro residues" evidence="2">
    <location>
        <begin position="266"/>
        <end position="276"/>
    </location>
</feature>
<dbReference type="SMART" id="SM00749">
    <property type="entry name" value="BON"/>
    <property type="match status" value="2"/>
</dbReference>
<reference evidence="4 5" key="1">
    <citation type="submission" date="2020-08" db="EMBL/GenBank/DDBJ databases">
        <title>Genome sequence of Diaphorobacter ruginosibacter DSM 27467T.</title>
        <authorList>
            <person name="Hyun D.-W."/>
            <person name="Bae J.-W."/>
        </authorList>
    </citation>
    <scope>NUCLEOTIDE SEQUENCE [LARGE SCALE GENOMIC DNA]</scope>
    <source>
        <strain evidence="4 5">DSM 27467</strain>
    </source>
</reference>
<dbReference type="InterPro" id="IPR007055">
    <property type="entry name" value="BON_dom"/>
</dbReference>
<evidence type="ECO:0000259" key="3">
    <source>
        <dbReference type="PROSITE" id="PS50914"/>
    </source>
</evidence>
<dbReference type="KEGG" id="drg:H9K76_02055"/>
<feature type="domain" description="BON" evidence="3">
    <location>
        <begin position="128"/>
        <end position="195"/>
    </location>
</feature>
<evidence type="ECO:0000256" key="1">
    <source>
        <dbReference type="ARBA" id="ARBA00022729"/>
    </source>
</evidence>
<feature type="region of interest" description="Disordered" evidence="2">
    <location>
        <begin position="204"/>
        <end position="276"/>
    </location>
</feature>
<evidence type="ECO:0000256" key="2">
    <source>
        <dbReference type="SAM" id="MobiDB-lite"/>
    </source>
</evidence>
<gene>
    <name evidence="4" type="ORF">H9K76_02055</name>
</gene>
<proteinExistence type="predicted"/>
<feature type="compositionally biased region" description="Polar residues" evidence="2">
    <location>
        <begin position="204"/>
        <end position="219"/>
    </location>
</feature>
<name>A0A7G9RQ25_9BURK</name>
<dbReference type="PANTHER" id="PTHR34606:SF4">
    <property type="entry name" value="OUTER MEMBRANE LIPOPROTEIN DOLP"/>
    <property type="match status" value="1"/>
</dbReference>
<keyword evidence="5" id="KW-1185">Reference proteome</keyword>
<keyword evidence="1" id="KW-0732">Signal</keyword>
<protein>
    <submittedName>
        <fullName evidence="4">BON domain-containing protein</fullName>
    </submittedName>
</protein>
<dbReference type="PROSITE" id="PS50914">
    <property type="entry name" value="BON"/>
    <property type="match status" value="2"/>
</dbReference>
<dbReference type="InterPro" id="IPR014004">
    <property type="entry name" value="Transpt-assoc_nodulatn_dom_bac"/>
</dbReference>
<feature type="domain" description="BON" evidence="3">
    <location>
        <begin position="52"/>
        <end position="119"/>
    </location>
</feature>
<sequence>MKFPHARTTCTVLAASFLVAGLTACAPVVLGGGAVMGTLMATDRRTTGTQVEDETIESKASGRIKDTLAGRGHVNVTSYNRQVLLTGEVPTAEESQKAEKVALEVENVRAVVNELGIMANSGFQQRSRDTLITGKVKASLVDAKDLSSNVFKVVTERDVVYLMGRVTPREAKRSAEIARGVDNVRKVVRVFEVVSEEEIANYTKQQGAPVTDDSGSVTKSSAAPASAPGSASAPAPAAASPAPSTHAPAPEASSTLPARSDIQGTPLPPIQTAPVR</sequence>
<dbReference type="PANTHER" id="PTHR34606">
    <property type="entry name" value="BON DOMAIN-CONTAINING PROTEIN"/>
    <property type="match status" value="1"/>
</dbReference>
<dbReference type="InterPro" id="IPR051686">
    <property type="entry name" value="Lipoprotein_DolP"/>
</dbReference>
<dbReference type="Pfam" id="PF04972">
    <property type="entry name" value="BON"/>
    <property type="match status" value="2"/>
</dbReference>
<accession>A0A7G9RQ25</accession>
<dbReference type="EMBL" id="CP060714">
    <property type="protein sequence ID" value="QNN57700.1"/>
    <property type="molecule type" value="Genomic_DNA"/>
</dbReference>
<dbReference type="AlphaFoldDB" id="A0A7G9RQ25"/>
<dbReference type="Gene3D" id="3.30.1340.30">
    <property type="match status" value="1"/>
</dbReference>
<feature type="compositionally biased region" description="Low complexity" evidence="2">
    <location>
        <begin position="220"/>
        <end position="254"/>
    </location>
</feature>
<dbReference type="Proteomes" id="UP000515811">
    <property type="component" value="Chromosome"/>
</dbReference>
<organism evidence="4 5">
    <name type="scientific">Diaphorobacter ruginosibacter</name>
    <dbReference type="NCBI Taxonomy" id="1715720"/>
    <lineage>
        <taxon>Bacteria</taxon>
        <taxon>Pseudomonadati</taxon>
        <taxon>Pseudomonadota</taxon>
        <taxon>Betaproteobacteria</taxon>
        <taxon>Burkholderiales</taxon>
        <taxon>Comamonadaceae</taxon>
        <taxon>Diaphorobacter</taxon>
    </lineage>
</organism>
<evidence type="ECO:0000313" key="4">
    <source>
        <dbReference type="EMBL" id="QNN57700.1"/>
    </source>
</evidence>
<evidence type="ECO:0000313" key="5">
    <source>
        <dbReference type="Proteomes" id="UP000515811"/>
    </source>
</evidence>
<dbReference type="PROSITE" id="PS51257">
    <property type="entry name" value="PROKAR_LIPOPROTEIN"/>
    <property type="match status" value="1"/>
</dbReference>